<sequence>MYIVKHAYQDKAQQYVLLHGKGNFSQGGQAHDVMNVVEAHGFVRESDFWGTHDTSRVHNHGEMEAALKTLLDGYIHQKDAAPSKLWFDNINSVLTNYMGEVPTQVQFNKRTYSPVQFAKGLGIERNNYVELSSYTHHPFYKSFDLEVPDNWSHDRYYNVPIDELVATMKHALEQGFSIVWDGDVSDDFFSHKEGLAIVPMDDSKGFVPQAEKSVSQEDRQKAFYSWKATDDHLMHIVGLVKDENGTVYFKTKNSWGTQKNPYEGYLYMSEQYVRMNTVAIMLHKQTLSKELYKKLFK</sequence>
<dbReference type="EMBL" id="BAMD01000092">
    <property type="protein sequence ID" value="GAF05509.1"/>
    <property type="molecule type" value="Genomic_DNA"/>
</dbReference>
<evidence type="ECO:0000313" key="5">
    <source>
        <dbReference type="Proteomes" id="UP000019402"/>
    </source>
</evidence>
<keyword evidence="2" id="KW-0378">Hydrolase</keyword>
<dbReference type="PANTHER" id="PTHR10363">
    <property type="entry name" value="BLEOMYCIN HYDROLASE"/>
    <property type="match status" value="1"/>
</dbReference>
<proteinExistence type="predicted"/>
<gene>
    <name evidence="4" type="ORF">JCM21142_104246</name>
</gene>
<evidence type="ECO:0000256" key="3">
    <source>
        <dbReference type="ARBA" id="ARBA00022807"/>
    </source>
</evidence>
<dbReference type="InterPro" id="IPR004134">
    <property type="entry name" value="Peptidase_C1B"/>
</dbReference>
<dbReference type="GO" id="GO:0043418">
    <property type="term" value="P:homocysteine catabolic process"/>
    <property type="evidence" value="ECO:0007669"/>
    <property type="project" value="TreeGrafter"/>
</dbReference>
<dbReference type="Proteomes" id="UP000019402">
    <property type="component" value="Unassembled WGS sequence"/>
</dbReference>
<dbReference type="InterPro" id="IPR038765">
    <property type="entry name" value="Papain-like_cys_pep_sf"/>
</dbReference>
<reference evidence="4 5" key="1">
    <citation type="journal article" date="2014" name="Genome Announc.">
        <title>Draft Genome Sequence of Cytophaga fermentans JCM 21142T, a Facultative Anaerobe Isolated from Marine Mud.</title>
        <authorList>
            <person name="Starns D."/>
            <person name="Oshima K."/>
            <person name="Suda W."/>
            <person name="Iino T."/>
            <person name="Yuki M."/>
            <person name="Inoue J."/>
            <person name="Kitamura K."/>
            <person name="Iida T."/>
            <person name="Darby A."/>
            <person name="Hattori M."/>
            <person name="Ohkuma M."/>
        </authorList>
    </citation>
    <scope>NUCLEOTIDE SEQUENCE [LARGE SCALE GENOMIC DNA]</scope>
    <source>
        <strain evidence="4 5">JCM 21142</strain>
    </source>
</reference>
<dbReference type="RefSeq" id="WP_052522362.1">
    <property type="nucleotide sequence ID" value="NZ_BAMD01000092.1"/>
</dbReference>
<evidence type="ECO:0000256" key="1">
    <source>
        <dbReference type="ARBA" id="ARBA00022670"/>
    </source>
</evidence>
<dbReference type="Gene3D" id="3.90.70.10">
    <property type="entry name" value="Cysteine proteinases"/>
    <property type="match status" value="1"/>
</dbReference>
<organism evidence="4 5">
    <name type="scientific">Saccharicrinis fermentans DSM 9555 = JCM 21142</name>
    <dbReference type="NCBI Taxonomy" id="869213"/>
    <lineage>
        <taxon>Bacteria</taxon>
        <taxon>Pseudomonadati</taxon>
        <taxon>Bacteroidota</taxon>
        <taxon>Bacteroidia</taxon>
        <taxon>Marinilabiliales</taxon>
        <taxon>Marinilabiliaceae</taxon>
        <taxon>Saccharicrinis</taxon>
    </lineage>
</organism>
<dbReference type="STRING" id="869213.GCA_000517085_03021"/>
<dbReference type="GO" id="GO:0070005">
    <property type="term" value="F:cysteine-type aminopeptidase activity"/>
    <property type="evidence" value="ECO:0007669"/>
    <property type="project" value="InterPro"/>
</dbReference>
<name>W7YSS0_9BACT</name>
<evidence type="ECO:0000256" key="2">
    <source>
        <dbReference type="ARBA" id="ARBA00022801"/>
    </source>
</evidence>
<dbReference type="OrthoDB" id="9814054at2"/>
<dbReference type="AlphaFoldDB" id="W7YSS0"/>
<dbReference type="GO" id="GO:0006508">
    <property type="term" value="P:proteolysis"/>
    <property type="evidence" value="ECO:0007669"/>
    <property type="project" value="UniProtKB-KW"/>
</dbReference>
<dbReference type="SUPFAM" id="SSF54001">
    <property type="entry name" value="Cysteine proteinases"/>
    <property type="match status" value="1"/>
</dbReference>
<comment type="caution">
    <text evidence="4">The sequence shown here is derived from an EMBL/GenBank/DDBJ whole genome shotgun (WGS) entry which is preliminary data.</text>
</comment>
<dbReference type="PANTHER" id="PTHR10363:SF2">
    <property type="entry name" value="BLEOMYCIN HYDROLASE"/>
    <property type="match status" value="1"/>
</dbReference>
<evidence type="ECO:0000313" key="4">
    <source>
        <dbReference type="EMBL" id="GAF05509.1"/>
    </source>
</evidence>
<keyword evidence="3" id="KW-0788">Thiol protease</keyword>
<keyword evidence="5" id="KW-1185">Reference proteome</keyword>
<dbReference type="GO" id="GO:0005737">
    <property type="term" value="C:cytoplasm"/>
    <property type="evidence" value="ECO:0007669"/>
    <property type="project" value="TreeGrafter"/>
</dbReference>
<dbReference type="Pfam" id="PF03051">
    <property type="entry name" value="Peptidase_C1_2"/>
    <property type="match status" value="1"/>
</dbReference>
<dbReference type="eggNOG" id="COG3579">
    <property type="taxonomic scope" value="Bacteria"/>
</dbReference>
<accession>W7YSS0</accession>
<keyword evidence="1" id="KW-0645">Protease</keyword>
<protein>
    <submittedName>
        <fullName evidence="4">Peptidase C1-like family protein</fullName>
    </submittedName>
</protein>
<dbReference type="GO" id="GO:0009636">
    <property type="term" value="P:response to toxic substance"/>
    <property type="evidence" value="ECO:0007669"/>
    <property type="project" value="TreeGrafter"/>
</dbReference>